<dbReference type="SFLD" id="SFLDG01129">
    <property type="entry name" value="C1.5:_HAD__Beta-PGM__Phosphata"/>
    <property type="match status" value="1"/>
</dbReference>
<evidence type="ECO:0000256" key="4">
    <source>
        <dbReference type="ARBA" id="ARBA00022842"/>
    </source>
</evidence>
<dbReference type="InterPro" id="IPR051600">
    <property type="entry name" value="Beta-PGM-like"/>
</dbReference>
<reference evidence="5 6" key="1">
    <citation type="submission" date="2020-10" db="EMBL/GenBank/DDBJ databases">
        <title>Sequencing the genomes of 1000 actinobacteria strains.</title>
        <authorList>
            <person name="Klenk H.-P."/>
        </authorList>
    </citation>
    <scope>NUCLEOTIDE SEQUENCE [LARGE SCALE GENOMIC DNA]</scope>
    <source>
        <strain evidence="5 6">DSM 7307</strain>
    </source>
</reference>
<dbReference type="Gene3D" id="3.40.50.1000">
    <property type="entry name" value="HAD superfamily/HAD-like"/>
    <property type="match status" value="1"/>
</dbReference>
<evidence type="ECO:0000256" key="3">
    <source>
        <dbReference type="ARBA" id="ARBA00022723"/>
    </source>
</evidence>
<dbReference type="Proteomes" id="UP000620262">
    <property type="component" value="Unassembled WGS sequence"/>
</dbReference>
<dbReference type="EMBL" id="JADBEC010000002">
    <property type="protein sequence ID" value="MBE1508719.1"/>
    <property type="molecule type" value="Genomic_DNA"/>
</dbReference>
<keyword evidence="3" id="KW-0479">Metal-binding</keyword>
<dbReference type="InterPro" id="IPR023214">
    <property type="entry name" value="HAD_sf"/>
</dbReference>
<dbReference type="SFLD" id="SFLDG01135">
    <property type="entry name" value="C1.5.6:_HAD__Beta-PGM__Phospha"/>
    <property type="match status" value="1"/>
</dbReference>
<accession>A0ABR9IZS6</accession>
<dbReference type="InterPro" id="IPR006439">
    <property type="entry name" value="HAD-SF_hydro_IA"/>
</dbReference>
<name>A0ABR9IZS6_RHIVS</name>
<sequence>MSDIRLVIFDCDGVLVDSEILGITIEKELLASAGYDISIPMLTERFSGMSWQDILTIIEAESGLSLMSKLLDKTETELDIRLPKEVEAVDGVRAALKTLQFPKCVCSNTKMSRLDAMLERHGLRQFFGASVFSAKDLGEGRSKPKPDIFLFGAKKMGVEPVHTVVVEDSIHGVQAARSAGMRVVGFTGGTHTFPGHAANLIEAGAHTIVSHMRDLSAAVSEIATYEPG</sequence>
<dbReference type="SFLD" id="SFLDS00003">
    <property type="entry name" value="Haloacid_Dehalogenase"/>
    <property type="match status" value="1"/>
</dbReference>
<dbReference type="PANTHER" id="PTHR46193">
    <property type="entry name" value="6-PHOSPHOGLUCONATE PHOSPHATASE"/>
    <property type="match status" value="1"/>
</dbReference>
<dbReference type="Gene3D" id="1.10.150.240">
    <property type="entry name" value="Putative phosphatase, domain 2"/>
    <property type="match status" value="1"/>
</dbReference>
<comment type="similarity">
    <text evidence="2">Belongs to the HAD-like hydrolase superfamily. CbbY/CbbZ/Gph/YieH family.</text>
</comment>
<proteinExistence type="inferred from homology"/>
<dbReference type="RefSeq" id="WP_192732266.1">
    <property type="nucleotide sequence ID" value="NZ_BAAAVL010000011.1"/>
</dbReference>
<keyword evidence="5" id="KW-0378">Hydrolase</keyword>
<dbReference type="NCBIfam" id="TIGR01509">
    <property type="entry name" value="HAD-SF-IA-v3"/>
    <property type="match status" value="1"/>
</dbReference>
<evidence type="ECO:0000313" key="5">
    <source>
        <dbReference type="EMBL" id="MBE1508719.1"/>
    </source>
</evidence>
<evidence type="ECO:0000256" key="1">
    <source>
        <dbReference type="ARBA" id="ARBA00001946"/>
    </source>
</evidence>
<dbReference type="PANTHER" id="PTHR46193:SF10">
    <property type="entry name" value="6-PHOSPHOGLUCONATE PHOSPHATASE"/>
    <property type="match status" value="1"/>
</dbReference>
<keyword evidence="4" id="KW-0460">Magnesium</keyword>
<keyword evidence="6" id="KW-1185">Reference proteome</keyword>
<dbReference type="InterPro" id="IPR036412">
    <property type="entry name" value="HAD-like_sf"/>
</dbReference>
<dbReference type="InterPro" id="IPR041492">
    <property type="entry name" value="HAD_2"/>
</dbReference>
<dbReference type="Pfam" id="PF13419">
    <property type="entry name" value="HAD_2"/>
    <property type="match status" value="1"/>
</dbReference>
<protein>
    <submittedName>
        <fullName evidence="5">HAD superfamily hydrolase (TIGR01509 family)</fullName>
    </submittedName>
</protein>
<dbReference type="SUPFAM" id="SSF56784">
    <property type="entry name" value="HAD-like"/>
    <property type="match status" value="1"/>
</dbReference>
<dbReference type="GO" id="GO:0016787">
    <property type="term" value="F:hydrolase activity"/>
    <property type="evidence" value="ECO:0007669"/>
    <property type="project" value="UniProtKB-KW"/>
</dbReference>
<gene>
    <name evidence="5" type="ORF">H4W29_005964</name>
</gene>
<comment type="cofactor">
    <cofactor evidence="1">
        <name>Mg(2+)</name>
        <dbReference type="ChEBI" id="CHEBI:18420"/>
    </cofactor>
</comment>
<organism evidence="5 6">
    <name type="scientific">Rhizobium viscosum</name>
    <name type="common">Arthrobacter viscosus</name>
    <dbReference type="NCBI Taxonomy" id="1673"/>
    <lineage>
        <taxon>Bacteria</taxon>
        <taxon>Pseudomonadati</taxon>
        <taxon>Pseudomonadota</taxon>
        <taxon>Alphaproteobacteria</taxon>
        <taxon>Hyphomicrobiales</taxon>
        <taxon>Rhizobiaceae</taxon>
        <taxon>Rhizobium/Agrobacterium group</taxon>
        <taxon>Rhizobium</taxon>
    </lineage>
</organism>
<evidence type="ECO:0000256" key="2">
    <source>
        <dbReference type="ARBA" id="ARBA00006171"/>
    </source>
</evidence>
<dbReference type="InterPro" id="IPR023198">
    <property type="entry name" value="PGP-like_dom2"/>
</dbReference>
<comment type="caution">
    <text evidence="5">The sequence shown here is derived from an EMBL/GenBank/DDBJ whole genome shotgun (WGS) entry which is preliminary data.</text>
</comment>
<evidence type="ECO:0000313" key="6">
    <source>
        <dbReference type="Proteomes" id="UP000620262"/>
    </source>
</evidence>
<dbReference type="CDD" id="cd07526">
    <property type="entry name" value="HAD_BPGM_like"/>
    <property type="match status" value="1"/>
</dbReference>